<reference evidence="1 2" key="1">
    <citation type="journal article" date="2018" name="Sci. Rep.">
        <title>Genomic signatures of local adaptation to the degree of environmental predictability in rotifers.</title>
        <authorList>
            <person name="Franch-Gras L."/>
            <person name="Hahn C."/>
            <person name="Garcia-Roger E.M."/>
            <person name="Carmona M.J."/>
            <person name="Serra M."/>
            <person name="Gomez A."/>
        </authorList>
    </citation>
    <scope>NUCLEOTIDE SEQUENCE [LARGE SCALE GENOMIC DNA]</scope>
    <source>
        <strain evidence="1">HYR1</strain>
    </source>
</reference>
<accession>A0A3M7QCA7</accession>
<comment type="caution">
    <text evidence="1">The sequence shown here is derived from an EMBL/GenBank/DDBJ whole genome shotgun (WGS) entry which is preliminary data.</text>
</comment>
<dbReference type="AlphaFoldDB" id="A0A3M7QCA7"/>
<gene>
    <name evidence="1" type="ORF">BpHYR1_020650</name>
</gene>
<protein>
    <submittedName>
        <fullName evidence="1">Uncharacterized protein</fullName>
    </submittedName>
</protein>
<evidence type="ECO:0000313" key="2">
    <source>
        <dbReference type="Proteomes" id="UP000276133"/>
    </source>
</evidence>
<dbReference type="EMBL" id="REGN01006600">
    <property type="protein sequence ID" value="RNA08879.1"/>
    <property type="molecule type" value="Genomic_DNA"/>
</dbReference>
<name>A0A3M7QCA7_BRAPC</name>
<keyword evidence="2" id="KW-1185">Reference proteome</keyword>
<sequence>MKISYQKCEKKRSMMNKGTKKLSKTLSEFCVTNYAVPVIERYQLMLNLQANNLVIGRQHGLVRKKTCVLN</sequence>
<dbReference type="Proteomes" id="UP000276133">
    <property type="component" value="Unassembled WGS sequence"/>
</dbReference>
<proteinExistence type="predicted"/>
<evidence type="ECO:0000313" key="1">
    <source>
        <dbReference type="EMBL" id="RNA08879.1"/>
    </source>
</evidence>
<organism evidence="1 2">
    <name type="scientific">Brachionus plicatilis</name>
    <name type="common">Marine rotifer</name>
    <name type="synonym">Brachionus muelleri</name>
    <dbReference type="NCBI Taxonomy" id="10195"/>
    <lineage>
        <taxon>Eukaryota</taxon>
        <taxon>Metazoa</taxon>
        <taxon>Spiralia</taxon>
        <taxon>Gnathifera</taxon>
        <taxon>Rotifera</taxon>
        <taxon>Eurotatoria</taxon>
        <taxon>Monogononta</taxon>
        <taxon>Pseudotrocha</taxon>
        <taxon>Ploima</taxon>
        <taxon>Brachionidae</taxon>
        <taxon>Brachionus</taxon>
    </lineage>
</organism>